<dbReference type="AlphaFoldDB" id="A0A154NWM1"/>
<reference evidence="2 3" key="1">
    <citation type="submission" date="2015-07" db="EMBL/GenBank/DDBJ databases">
        <title>The genome of Dufourea novaeangliae.</title>
        <authorList>
            <person name="Pan H."/>
            <person name="Kapheim K."/>
        </authorList>
    </citation>
    <scope>NUCLEOTIDE SEQUENCE [LARGE SCALE GENOMIC DNA]</scope>
    <source>
        <strain evidence="2">0120121106</strain>
        <tissue evidence="2">Whole body</tissue>
    </source>
</reference>
<feature type="compositionally biased region" description="Basic and acidic residues" evidence="1">
    <location>
        <begin position="11"/>
        <end position="20"/>
    </location>
</feature>
<protein>
    <submittedName>
        <fullName evidence="2">Uncharacterized protein</fullName>
    </submittedName>
</protein>
<evidence type="ECO:0000256" key="1">
    <source>
        <dbReference type="SAM" id="MobiDB-lite"/>
    </source>
</evidence>
<sequence length="97" mass="9825">MYDDDGTTADQKIEDDRSVIETEGIGGDQIIATSGGIGVGVGIGIGGPGAAAGGGTGLASYWQHATTASYWPSLLDCWPMPPIASGSQTLSLPRDEN</sequence>
<feature type="region of interest" description="Disordered" evidence="1">
    <location>
        <begin position="1"/>
        <end position="21"/>
    </location>
</feature>
<gene>
    <name evidence="2" type="ORF">WN55_01254</name>
</gene>
<proteinExistence type="predicted"/>
<name>A0A154NWM1_DUFNO</name>
<evidence type="ECO:0000313" key="3">
    <source>
        <dbReference type="Proteomes" id="UP000076502"/>
    </source>
</evidence>
<dbReference type="Proteomes" id="UP000076502">
    <property type="component" value="Unassembled WGS sequence"/>
</dbReference>
<dbReference type="EMBL" id="KQ434773">
    <property type="protein sequence ID" value="KZC03993.1"/>
    <property type="molecule type" value="Genomic_DNA"/>
</dbReference>
<accession>A0A154NWM1</accession>
<keyword evidence="3" id="KW-1185">Reference proteome</keyword>
<organism evidence="2 3">
    <name type="scientific">Dufourea novaeangliae</name>
    <name type="common">Sweat bee</name>
    <dbReference type="NCBI Taxonomy" id="178035"/>
    <lineage>
        <taxon>Eukaryota</taxon>
        <taxon>Metazoa</taxon>
        <taxon>Ecdysozoa</taxon>
        <taxon>Arthropoda</taxon>
        <taxon>Hexapoda</taxon>
        <taxon>Insecta</taxon>
        <taxon>Pterygota</taxon>
        <taxon>Neoptera</taxon>
        <taxon>Endopterygota</taxon>
        <taxon>Hymenoptera</taxon>
        <taxon>Apocrita</taxon>
        <taxon>Aculeata</taxon>
        <taxon>Apoidea</taxon>
        <taxon>Anthophila</taxon>
        <taxon>Halictidae</taxon>
        <taxon>Rophitinae</taxon>
        <taxon>Dufourea</taxon>
    </lineage>
</organism>
<evidence type="ECO:0000313" key="2">
    <source>
        <dbReference type="EMBL" id="KZC03993.1"/>
    </source>
</evidence>